<evidence type="ECO:0000256" key="8">
    <source>
        <dbReference type="ARBA" id="ARBA00049244"/>
    </source>
</evidence>
<dbReference type="Gene3D" id="3.40.960.10">
    <property type="entry name" value="VSR Endonuclease"/>
    <property type="match status" value="1"/>
</dbReference>
<keyword evidence="11" id="KW-1185">Reference proteome</keyword>
<protein>
    <recommendedName>
        <fullName evidence="2">DNA-directed DNA polymerase</fullName>
        <ecNumber evidence="2">2.7.7.7</ecNumber>
    </recommendedName>
</protein>
<evidence type="ECO:0000313" key="11">
    <source>
        <dbReference type="Proteomes" id="UP001152795"/>
    </source>
</evidence>
<organism evidence="10 11">
    <name type="scientific">Paramuricea clavata</name>
    <name type="common">Red gorgonian</name>
    <name type="synonym">Violescent sea-whip</name>
    <dbReference type="NCBI Taxonomy" id="317549"/>
    <lineage>
        <taxon>Eukaryota</taxon>
        <taxon>Metazoa</taxon>
        <taxon>Cnidaria</taxon>
        <taxon>Anthozoa</taxon>
        <taxon>Octocorallia</taxon>
        <taxon>Malacalcyonacea</taxon>
        <taxon>Plexauridae</taxon>
        <taxon>Paramuricea</taxon>
    </lineage>
</organism>
<dbReference type="InterPro" id="IPR001584">
    <property type="entry name" value="Integrase_cat-core"/>
</dbReference>
<gene>
    <name evidence="10" type="ORF">PACLA_8A026206</name>
</gene>
<keyword evidence="5" id="KW-0235">DNA replication</keyword>
<dbReference type="CDD" id="cd00024">
    <property type="entry name" value="CD_CSD"/>
    <property type="match status" value="1"/>
</dbReference>
<dbReference type="InterPro" id="IPR043502">
    <property type="entry name" value="DNA/RNA_pol_sf"/>
</dbReference>
<dbReference type="SUPFAM" id="SSF52980">
    <property type="entry name" value="Restriction endonuclease-like"/>
    <property type="match status" value="1"/>
</dbReference>
<dbReference type="Gene3D" id="1.10.287.690">
    <property type="entry name" value="Helix hairpin bin"/>
    <property type="match status" value="1"/>
</dbReference>
<dbReference type="GO" id="GO:0003887">
    <property type="term" value="F:DNA-directed DNA polymerase activity"/>
    <property type="evidence" value="ECO:0007669"/>
    <property type="project" value="UniProtKB-KW"/>
</dbReference>
<comment type="caution">
    <text evidence="10">The sequence shown here is derived from an EMBL/GenBank/DDBJ whole genome shotgun (WGS) entry which is preliminary data.</text>
</comment>
<dbReference type="Gene3D" id="2.40.50.40">
    <property type="match status" value="1"/>
</dbReference>
<dbReference type="GO" id="GO:0015074">
    <property type="term" value="P:DNA integration"/>
    <property type="evidence" value="ECO:0007669"/>
    <property type="project" value="InterPro"/>
</dbReference>
<comment type="similarity">
    <text evidence="1">Belongs to the DNA polymerase type-B family.</text>
</comment>
<evidence type="ECO:0000313" key="10">
    <source>
        <dbReference type="EMBL" id="CAB4012894.1"/>
    </source>
</evidence>
<dbReference type="SUPFAM" id="SSF56672">
    <property type="entry name" value="DNA/RNA polymerases"/>
    <property type="match status" value="1"/>
</dbReference>
<dbReference type="PROSITE" id="PS50994">
    <property type="entry name" value="INTEGRASE"/>
    <property type="match status" value="1"/>
</dbReference>
<name>A0A6S7I3B4_PARCT</name>
<accession>A0A6S7I3B4</accession>
<evidence type="ECO:0000256" key="3">
    <source>
        <dbReference type="ARBA" id="ARBA00022679"/>
    </source>
</evidence>
<feature type="region of interest" description="Disordered" evidence="9">
    <location>
        <begin position="1"/>
        <end position="29"/>
    </location>
</feature>
<dbReference type="Pfam" id="PF03175">
    <property type="entry name" value="DNA_pol_B_2"/>
    <property type="match status" value="2"/>
</dbReference>
<keyword evidence="6" id="KW-0239">DNA-directed DNA polymerase</keyword>
<dbReference type="SUPFAM" id="SSF53098">
    <property type="entry name" value="Ribonuclease H-like"/>
    <property type="match status" value="2"/>
</dbReference>
<dbReference type="InterPro" id="IPR004868">
    <property type="entry name" value="DNA-dir_DNA_pol_B_mt/vir"/>
</dbReference>
<evidence type="ECO:0000256" key="1">
    <source>
        <dbReference type="ARBA" id="ARBA00005755"/>
    </source>
</evidence>
<dbReference type="InterPro" id="IPR000953">
    <property type="entry name" value="Chromo/chromo_shadow_dom"/>
</dbReference>
<dbReference type="Gene3D" id="3.30.420.10">
    <property type="entry name" value="Ribonuclease H-like superfamily/Ribonuclease H"/>
    <property type="match status" value="2"/>
</dbReference>
<sequence>MQPEKERNTTVSADTDLLDTEAHDGDDAPQSGYNELLFFDFECRQENGNHEPNLCVVQNEAGDEWVFEGDNTRNEFCEWLFTKEHANCIVLAHNFQGYDGYFIQQYLHENGVIPEVIMRGAKILTLNVPMFKIKFVDSLSFIPMRLADFPKTFGLNELAKGYFPHLFNTAENQNYVGPLPPSPFYHPGGMSPEEKEKFLEWHNGLKENNYVFDFQQEILTYCRSDVDILRRCCLEFRELFRGVTDIDPFEKCLTIASACNLVFRKNFLKENTIAIIPPHGYRPKDKQSLLALKWLSYKAEKEDLYIQHARNAGEKRVGNYLLDGYDEETNTVYEINGCFWHGCLKCYARDTINPVNGRTMQDLHQATVEKMSYLQDQGFGVCEVWECDIRKELEQDQDMKCYFESYDLVDPLEPRDAFFGGRTNAAKLFHECKDGEKIRYVDFTSLYPWCNKMTRTVVGHPRIITENFEDISTYFGLIKCTVLPPRGLFHPVLPYRTQGKLMFPLCKLCADTCNQTPCTHSDNERAIQGTWCSVELEKALEKGYRILQLNEVWHFSESSDQLFKEYVDTFLKIKQESSGYPKNCSTEEQRQQYVDEYLAVEGIQLDRSKIEHNPGMRALSKLMLNSFWGKFAQRPNMAKVELISEVQTFLDYLTSDEINVLDANFISDEVIEIHYENNENFIAPNSKTNVVIAAFTTAYARLKLYGVLDQLNERVLYYDTDSVIFVSKPCESEPPLGPYLGQLTDELKEGHITTFISGGPKNYCYRTSSNKVETKIRGITLNCTARQKVNFDVIRSLVFLYAKCNVKGQVTVDIPFRITRDTKTKNIETKRMKKDYRIVYNKRVIIDDYNTLPYGVYYDPKRPGGFGGVDRLYDDVKKEGKFAISRKKINEWLMKQDAYTLHKPMRRHFRRNRVIVGGIDQQWQMDLADMQSMQKFNDGYRYLLVCIDVFSKYAWVVPLKNKTGPTLVEAFKVILASGRKPEKIMTDQGTEFLNKHFRALMKEEDIELYNTYNETKASIVERLIRTLKTKMWRYFTAKKTMRYVDMLPDLVYSYNHSVHRSIKTKPAEVTTENEKKVWHTLYDHDAVKNVKYKFKIGDQVRISKMKRTFEKGYLPNFSKEIFIISKQIPRDPPVYKLKDLDGEELKGTFYEQELQKVIKEDDVYEIEKILKKRGRGNNVHYLVKWLGYPNKFNSWVSASEINKI</sequence>
<evidence type="ECO:0000256" key="6">
    <source>
        <dbReference type="ARBA" id="ARBA00022932"/>
    </source>
</evidence>
<proteinExistence type="inferred from homology"/>
<dbReference type="GO" id="GO:0003677">
    <property type="term" value="F:DNA binding"/>
    <property type="evidence" value="ECO:0007669"/>
    <property type="project" value="UniProtKB-KW"/>
</dbReference>
<dbReference type="Pfam" id="PF00385">
    <property type="entry name" value="Chromo"/>
    <property type="match status" value="1"/>
</dbReference>
<dbReference type="SUPFAM" id="SSF54160">
    <property type="entry name" value="Chromo domain-like"/>
    <property type="match status" value="1"/>
</dbReference>
<dbReference type="Gene3D" id="3.90.1600.10">
    <property type="entry name" value="Palm domain of DNA polymerase"/>
    <property type="match status" value="1"/>
</dbReference>
<dbReference type="PANTHER" id="PTHR33568:SF3">
    <property type="entry name" value="DNA-DIRECTED DNA POLYMERASE"/>
    <property type="match status" value="1"/>
</dbReference>
<dbReference type="GO" id="GO:0006281">
    <property type="term" value="P:DNA repair"/>
    <property type="evidence" value="ECO:0007669"/>
    <property type="project" value="UniProtKB-ARBA"/>
</dbReference>
<dbReference type="Pfam" id="PF00665">
    <property type="entry name" value="rve"/>
    <property type="match status" value="1"/>
</dbReference>
<dbReference type="InterPro" id="IPR012337">
    <property type="entry name" value="RNaseH-like_sf"/>
</dbReference>
<dbReference type="PROSITE" id="PS50013">
    <property type="entry name" value="CHROMO_2"/>
    <property type="match status" value="1"/>
</dbReference>
<evidence type="ECO:0000256" key="2">
    <source>
        <dbReference type="ARBA" id="ARBA00012417"/>
    </source>
</evidence>
<evidence type="ECO:0000256" key="9">
    <source>
        <dbReference type="SAM" id="MobiDB-lite"/>
    </source>
</evidence>
<dbReference type="AlphaFoldDB" id="A0A6S7I3B4"/>
<keyword evidence="7" id="KW-0238">DNA-binding</keyword>
<keyword evidence="3" id="KW-0808">Transferase</keyword>
<dbReference type="OrthoDB" id="6343797at2759"/>
<keyword evidence="4" id="KW-0548">Nucleotidyltransferase</keyword>
<dbReference type="InterPro" id="IPR036397">
    <property type="entry name" value="RNaseH_sf"/>
</dbReference>
<dbReference type="GO" id="GO:0006260">
    <property type="term" value="P:DNA replication"/>
    <property type="evidence" value="ECO:0007669"/>
    <property type="project" value="UniProtKB-KW"/>
</dbReference>
<dbReference type="GO" id="GO:0000166">
    <property type="term" value="F:nucleotide binding"/>
    <property type="evidence" value="ECO:0007669"/>
    <property type="project" value="InterPro"/>
</dbReference>
<dbReference type="InterPro" id="IPR023211">
    <property type="entry name" value="DNA_pol_palm_dom_sf"/>
</dbReference>
<dbReference type="PANTHER" id="PTHR33568">
    <property type="entry name" value="DNA POLYMERASE"/>
    <property type="match status" value="1"/>
</dbReference>
<dbReference type="SMART" id="SM00298">
    <property type="entry name" value="CHROMO"/>
    <property type="match status" value="1"/>
</dbReference>
<evidence type="ECO:0000256" key="7">
    <source>
        <dbReference type="ARBA" id="ARBA00023125"/>
    </source>
</evidence>
<reference evidence="10" key="1">
    <citation type="submission" date="2020-04" db="EMBL/GenBank/DDBJ databases">
        <authorList>
            <person name="Alioto T."/>
            <person name="Alioto T."/>
            <person name="Gomez Garrido J."/>
        </authorList>
    </citation>
    <scope>NUCLEOTIDE SEQUENCE</scope>
    <source>
        <strain evidence="10">A484AB</strain>
    </source>
</reference>
<dbReference type="InterPro" id="IPR016197">
    <property type="entry name" value="Chromo-like_dom_sf"/>
</dbReference>
<evidence type="ECO:0000256" key="4">
    <source>
        <dbReference type="ARBA" id="ARBA00022695"/>
    </source>
</evidence>
<evidence type="ECO:0000256" key="5">
    <source>
        <dbReference type="ARBA" id="ARBA00022705"/>
    </source>
</evidence>
<dbReference type="Proteomes" id="UP001152795">
    <property type="component" value="Unassembled WGS sequence"/>
</dbReference>
<dbReference type="EC" id="2.7.7.7" evidence="2"/>
<comment type="catalytic activity">
    <reaction evidence="8">
        <text>DNA(n) + a 2'-deoxyribonucleoside 5'-triphosphate = DNA(n+1) + diphosphate</text>
        <dbReference type="Rhea" id="RHEA:22508"/>
        <dbReference type="Rhea" id="RHEA-COMP:17339"/>
        <dbReference type="Rhea" id="RHEA-COMP:17340"/>
        <dbReference type="ChEBI" id="CHEBI:33019"/>
        <dbReference type="ChEBI" id="CHEBI:61560"/>
        <dbReference type="ChEBI" id="CHEBI:173112"/>
        <dbReference type="EC" id="2.7.7.7"/>
    </reaction>
</comment>
<dbReference type="InterPro" id="IPR023780">
    <property type="entry name" value="Chromo_domain"/>
</dbReference>
<dbReference type="InterPro" id="IPR011335">
    <property type="entry name" value="Restrct_endonuc-II-like"/>
</dbReference>
<dbReference type="EMBL" id="CACRXK020007673">
    <property type="protein sequence ID" value="CAB4012894.1"/>
    <property type="molecule type" value="Genomic_DNA"/>
</dbReference>